<protein>
    <submittedName>
        <fullName evidence="2">DUF1269 domain-containing protein</fullName>
    </submittedName>
</protein>
<feature type="transmembrane region" description="Helical" evidence="1">
    <location>
        <begin position="55"/>
        <end position="74"/>
    </location>
</feature>
<reference evidence="2 3" key="1">
    <citation type="journal article" date="2024" name="Chem. Sci.">
        <title>Discovery of megapolipeptins by genome mining of a Burkholderiales bacteria collection.</title>
        <authorList>
            <person name="Paulo B.S."/>
            <person name="Recchia M.J.J."/>
            <person name="Lee S."/>
            <person name="Fergusson C.H."/>
            <person name="Romanowski S.B."/>
            <person name="Hernandez A."/>
            <person name="Krull N."/>
            <person name="Liu D.Y."/>
            <person name="Cavanagh H."/>
            <person name="Bos A."/>
            <person name="Gray C.A."/>
            <person name="Murphy B.T."/>
            <person name="Linington R.G."/>
            <person name="Eustaquio A.S."/>
        </authorList>
    </citation>
    <scope>NUCLEOTIDE SEQUENCE [LARGE SCALE GENOMIC DNA]</scope>
    <source>
        <strain evidence="2 3">RL21-008-BIB-A</strain>
    </source>
</reference>
<dbReference type="EMBL" id="JAQQFM010000001">
    <property type="protein sequence ID" value="MFL9922987.1"/>
    <property type="molecule type" value="Genomic_DNA"/>
</dbReference>
<keyword evidence="1" id="KW-0472">Membrane</keyword>
<comment type="caution">
    <text evidence="2">The sequence shown here is derived from an EMBL/GenBank/DDBJ whole genome shotgun (WGS) entry which is preliminary data.</text>
</comment>
<evidence type="ECO:0000313" key="3">
    <source>
        <dbReference type="Proteomes" id="UP001629246"/>
    </source>
</evidence>
<keyword evidence="1" id="KW-0812">Transmembrane</keyword>
<sequence length="163" mass="17393">MLPDVASARGLRDDLLLAQVGIGHIHFWARDSGLPLDLPDAGITHKTDLVHGAEIGLAVGGILGFIGGVWLAIFPPEWAELHMLKVLLMTMGGALAGGWMGGIAAAAFPNSRLRRLQQSISDGWILLLADVPGPQVSEIEALLKRRQAEAHFAGVDLRMAVLR</sequence>
<accession>A0ABW9A3N7</accession>
<feature type="transmembrane region" description="Helical" evidence="1">
    <location>
        <begin position="86"/>
        <end position="108"/>
    </location>
</feature>
<proteinExistence type="predicted"/>
<dbReference type="RefSeq" id="WP_408154177.1">
    <property type="nucleotide sequence ID" value="NZ_JAQQFM010000001.1"/>
</dbReference>
<evidence type="ECO:0000256" key="1">
    <source>
        <dbReference type="SAM" id="Phobius"/>
    </source>
</evidence>
<keyword evidence="3" id="KW-1185">Reference proteome</keyword>
<name>A0ABW9A3N7_9BURK</name>
<keyword evidence="1" id="KW-1133">Transmembrane helix</keyword>
<dbReference type="Proteomes" id="UP001629246">
    <property type="component" value="Unassembled WGS sequence"/>
</dbReference>
<evidence type="ECO:0000313" key="2">
    <source>
        <dbReference type="EMBL" id="MFL9922987.1"/>
    </source>
</evidence>
<gene>
    <name evidence="2" type="ORF">PQR62_01830</name>
</gene>
<organism evidence="2 3">
    <name type="scientific">Herbaspirillum lusitanum</name>
    <dbReference type="NCBI Taxonomy" id="213312"/>
    <lineage>
        <taxon>Bacteria</taxon>
        <taxon>Pseudomonadati</taxon>
        <taxon>Pseudomonadota</taxon>
        <taxon>Betaproteobacteria</taxon>
        <taxon>Burkholderiales</taxon>
        <taxon>Oxalobacteraceae</taxon>
        <taxon>Herbaspirillum</taxon>
    </lineage>
</organism>